<evidence type="ECO:0000313" key="2">
    <source>
        <dbReference type="EMBL" id="EEP59841.1"/>
    </source>
</evidence>
<dbReference type="EMBL" id="ABZS01000210">
    <property type="protein sequence ID" value="EEP59841.1"/>
    <property type="molecule type" value="Genomic_DNA"/>
</dbReference>
<sequence>MQENPEKKRVFLVLRRMVDLGVIPLENVRGNPDVDPKKSFAEVLSTLIKKGKADENKVKEFFVRNLSFKPFDSKIHKVNLPKEILEKFPASLIEKKYVVPFEYSQGVLKVAVLDPTDREVLNQIKFSTNVRILETYVATLSEIE</sequence>
<comment type="caution">
    <text evidence="2">The sequence shown here is derived from an EMBL/GenBank/DDBJ whole genome shotgun (WGS) entry which is preliminary data.</text>
</comment>
<reference evidence="2 3" key="1">
    <citation type="submission" date="2009-04" db="EMBL/GenBank/DDBJ databases">
        <authorList>
            <person name="Reysenbach A.-L."/>
            <person name="Heidelberg J.F."/>
            <person name="Nelson W.C."/>
        </authorList>
    </citation>
    <scope>NUCLEOTIDE SEQUENCE [LARGE SCALE GENOMIC DNA]</scope>
    <source>
        <strain evidence="2 3">SS-5</strain>
    </source>
</reference>
<accession>C4FM56</accession>
<protein>
    <submittedName>
        <fullName evidence="2">Putative type IV pilus assembly protein TapB</fullName>
    </submittedName>
</protein>
<dbReference type="Pfam" id="PF05157">
    <property type="entry name" value="MshEN"/>
    <property type="match status" value="1"/>
</dbReference>
<evidence type="ECO:0000313" key="3">
    <source>
        <dbReference type="Proteomes" id="UP000005540"/>
    </source>
</evidence>
<proteinExistence type="predicted"/>
<dbReference type="Gene3D" id="3.30.300.160">
    <property type="entry name" value="Type II secretion system, protein E, N-terminal domain"/>
    <property type="match status" value="1"/>
</dbReference>
<feature type="domain" description="Type II secretion system protein GspE N-terminal" evidence="1">
    <location>
        <begin position="76"/>
        <end position="143"/>
    </location>
</feature>
<dbReference type="Proteomes" id="UP000005540">
    <property type="component" value="Unassembled WGS sequence"/>
</dbReference>
<feature type="non-terminal residue" evidence="2">
    <location>
        <position position="144"/>
    </location>
</feature>
<gene>
    <name evidence="2" type="ORF">SULYE_1660</name>
</gene>
<dbReference type="SUPFAM" id="SSF160246">
    <property type="entry name" value="EspE N-terminal domain-like"/>
    <property type="match status" value="1"/>
</dbReference>
<keyword evidence="3" id="KW-1185">Reference proteome</keyword>
<dbReference type="InterPro" id="IPR007831">
    <property type="entry name" value="T2SS_GspE_N"/>
</dbReference>
<name>C4FM56_9AQUI</name>
<dbReference type="InterPro" id="IPR037257">
    <property type="entry name" value="T2SS_E_N_sf"/>
</dbReference>
<dbReference type="AlphaFoldDB" id="C4FM56"/>
<evidence type="ECO:0000259" key="1">
    <source>
        <dbReference type="Pfam" id="PF05157"/>
    </source>
</evidence>
<organism evidence="2 3">
    <name type="scientific">Sulfurihydrogenibium yellowstonense SS-5</name>
    <dbReference type="NCBI Taxonomy" id="432331"/>
    <lineage>
        <taxon>Bacteria</taxon>
        <taxon>Pseudomonadati</taxon>
        <taxon>Aquificota</taxon>
        <taxon>Aquificia</taxon>
        <taxon>Aquificales</taxon>
        <taxon>Hydrogenothermaceae</taxon>
        <taxon>Sulfurihydrogenibium</taxon>
    </lineage>
</organism>